<reference key="1">
    <citation type="submission" date="2017-08" db="EMBL/GenBank/DDBJ databases">
        <title>A dynamic microbial community with high functional redundancy inhabits the cold, oxic subseafloor aquifer.</title>
        <authorList>
            <person name="Tully B.J."/>
            <person name="Wheat C.G."/>
            <person name="Glazer B.T."/>
            <person name="Huber J.A."/>
        </authorList>
    </citation>
    <scope>NUCLEOTIDE SEQUENCE [LARGE SCALE GENOMIC DNA]</scope>
</reference>
<dbReference type="GO" id="GO:0005829">
    <property type="term" value="C:cytosol"/>
    <property type="evidence" value="ECO:0007669"/>
    <property type="project" value="TreeGrafter"/>
</dbReference>
<dbReference type="Pfam" id="PF20628">
    <property type="entry name" value="Dyp_perox_C"/>
    <property type="match status" value="1"/>
</dbReference>
<dbReference type="EMBL" id="NVUS01000003">
    <property type="protein sequence ID" value="PCJ03141.1"/>
    <property type="molecule type" value="Genomic_DNA"/>
</dbReference>
<name>A0A2A4Z8A8_9PROT</name>
<evidence type="ECO:0000256" key="4">
    <source>
        <dbReference type="ARBA" id="ARBA00023002"/>
    </source>
</evidence>
<gene>
    <name evidence="7" type="ORF">COB13_03840</name>
</gene>
<dbReference type="InterPro" id="IPR006314">
    <property type="entry name" value="Dyp_peroxidase"/>
</dbReference>
<dbReference type="GO" id="GO:0020037">
    <property type="term" value="F:heme binding"/>
    <property type="evidence" value="ECO:0007669"/>
    <property type="project" value="InterPro"/>
</dbReference>
<proteinExistence type="predicted"/>
<dbReference type="GO" id="GO:0046872">
    <property type="term" value="F:metal ion binding"/>
    <property type="evidence" value="ECO:0007669"/>
    <property type="project" value="UniProtKB-KW"/>
</dbReference>
<protein>
    <submittedName>
        <fullName evidence="7">Peroxidase</fullName>
    </submittedName>
</protein>
<dbReference type="SUPFAM" id="SSF54909">
    <property type="entry name" value="Dimeric alpha+beta barrel"/>
    <property type="match status" value="1"/>
</dbReference>
<dbReference type="InterPro" id="IPR048328">
    <property type="entry name" value="Dyp_perox_C"/>
</dbReference>
<evidence type="ECO:0000313" key="7">
    <source>
        <dbReference type="EMBL" id="PCJ03141.1"/>
    </source>
</evidence>
<keyword evidence="4" id="KW-0560">Oxidoreductase</keyword>
<evidence type="ECO:0000256" key="2">
    <source>
        <dbReference type="ARBA" id="ARBA00022559"/>
    </source>
</evidence>
<dbReference type="PROSITE" id="PS51404">
    <property type="entry name" value="DYP_PEROXIDASE"/>
    <property type="match status" value="1"/>
</dbReference>
<sequence length="286" mass="31601">MNKQAGILLGIPNHARYIELKISSKVNIAALLNGLEPNERMVVGLGAGLVQSFAKLKELHEFQLVSGVGVEIPSTQADLWIWLRGEDRGEIAKRARTILEYLNEGFEVVRTIDGFKFGIDLDIGLDLSGYEDGTENPEGVAAIEAAFVADGSSFVSVQKWEHNLNHLHSLKQEDQDYIIGRRISDNEEIETAPEFAHVKRTAQESFTPEAFILRRSMPWVDGGKEGLMFVAFGCSFNAFEALLHRMVGAEDGIVDGLFQFSHPTSGANYWCPPVKGGRLDLSRIGL</sequence>
<dbReference type="PANTHER" id="PTHR30521">
    <property type="entry name" value="DEFERROCHELATASE/PEROXIDASE"/>
    <property type="match status" value="1"/>
</dbReference>
<keyword evidence="3" id="KW-0479">Metal-binding</keyword>
<feature type="domain" description="Dyp-type peroxidase C-terminal" evidence="6">
    <location>
        <begin position="126"/>
        <end position="274"/>
    </location>
</feature>
<dbReference type="AlphaFoldDB" id="A0A2A4Z8A8"/>
<dbReference type="PANTHER" id="PTHR30521:SF0">
    <property type="entry name" value="DYP-TYPE PEROXIDASE FAMILY PROTEIN"/>
    <property type="match status" value="1"/>
</dbReference>
<evidence type="ECO:0000256" key="1">
    <source>
        <dbReference type="ARBA" id="ARBA00001970"/>
    </source>
</evidence>
<dbReference type="NCBIfam" id="TIGR01413">
    <property type="entry name" value="Dyp_perox_fam"/>
    <property type="match status" value="1"/>
</dbReference>
<organism evidence="7">
    <name type="scientific">OCS116 cluster bacterium</name>
    <dbReference type="NCBI Taxonomy" id="2030921"/>
    <lineage>
        <taxon>Bacteria</taxon>
        <taxon>Pseudomonadati</taxon>
        <taxon>Pseudomonadota</taxon>
        <taxon>Alphaproteobacteria</taxon>
        <taxon>OCS116 cluster</taxon>
    </lineage>
</organism>
<evidence type="ECO:0000259" key="6">
    <source>
        <dbReference type="Pfam" id="PF20628"/>
    </source>
</evidence>
<evidence type="ECO:0000256" key="5">
    <source>
        <dbReference type="ARBA" id="ARBA00023004"/>
    </source>
</evidence>
<dbReference type="InterPro" id="IPR011008">
    <property type="entry name" value="Dimeric_a/b-barrel"/>
</dbReference>
<evidence type="ECO:0000256" key="3">
    <source>
        <dbReference type="ARBA" id="ARBA00022723"/>
    </source>
</evidence>
<dbReference type="GO" id="GO:0004601">
    <property type="term" value="F:peroxidase activity"/>
    <property type="evidence" value="ECO:0007669"/>
    <property type="project" value="UniProtKB-KW"/>
</dbReference>
<keyword evidence="2 7" id="KW-0575">Peroxidase</keyword>
<keyword evidence="5" id="KW-0408">Iron</keyword>
<comment type="cofactor">
    <cofactor evidence="1">
        <name>heme b</name>
        <dbReference type="ChEBI" id="CHEBI:60344"/>
    </cofactor>
</comment>
<accession>A0A2A4Z8A8</accession>
<comment type="caution">
    <text evidence="7">The sequence shown here is derived from an EMBL/GenBank/DDBJ whole genome shotgun (WGS) entry which is preliminary data.</text>
</comment>
<reference evidence="7" key="2">
    <citation type="journal article" date="2018" name="ISME J.">
        <title>A dynamic microbial community with high functional redundancy inhabits the cold, oxic subseafloor aquifer.</title>
        <authorList>
            <person name="Tully B.J."/>
            <person name="Wheat C.G."/>
            <person name="Glazer B.T."/>
            <person name="Huber J.A."/>
        </authorList>
    </citation>
    <scope>NUCLEOTIDE SEQUENCE</scope>
    <source>
        <strain evidence="7">NORP83</strain>
    </source>
</reference>